<dbReference type="GO" id="GO:0070773">
    <property type="term" value="F:protein-N-terminal glutamine amidohydrolase activity"/>
    <property type="evidence" value="ECO:0007669"/>
    <property type="project" value="InterPro"/>
</dbReference>
<dbReference type="SUPFAM" id="SSF56317">
    <property type="entry name" value="Carbon-nitrogen hydrolase"/>
    <property type="match status" value="1"/>
</dbReference>
<proteinExistence type="predicted"/>
<reference evidence="4" key="1">
    <citation type="submission" date="2016-03" db="EMBL/GenBank/DDBJ databases">
        <authorList>
            <person name="Guldener U."/>
        </authorList>
    </citation>
    <scope>NUCLEOTIDE SEQUENCE [LARGE SCALE GENOMIC DNA]</scope>
    <source>
        <strain evidence="4">04CH-RAC-A.6.1</strain>
    </source>
</reference>
<feature type="region of interest" description="Disordered" evidence="1">
    <location>
        <begin position="281"/>
        <end position="426"/>
    </location>
</feature>
<dbReference type="Gene3D" id="3.60.110.10">
    <property type="entry name" value="Carbon-nitrogen hydrolase"/>
    <property type="match status" value="1"/>
</dbReference>
<dbReference type="AlphaFoldDB" id="A0A1E1KWX8"/>
<dbReference type="GO" id="GO:0030163">
    <property type="term" value="P:protein catabolic process"/>
    <property type="evidence" value="ECO:0007669"/>
    <property type="project" value="TreeGrafter"/>
</dbReference>
<feature type="region of interest" description="Disordered" evidence="1">
    <location>
        <begin position="435"/>
        <end position="454"/>
    </location>
</feature>
<evidence type="ECO:0000259" key="2">
    <source>
        <dbReference type="PROSITE" id="PS50263"/>
    </source>
</evidence>
<dbReference type="InterPro" id="IPR039703">
    <property type="entry name" value="Nta1"/>
</dbReference>
<feature type="compositionally biased region" description="Polar residues" evidence="1">
    <location>
        <begin position="368"/>
        <end position="378"/>
    </location>
</feature>
<dbReference type="PANTHER" id="PTHR11750:SF26">
    <property type="entry name" value="PROTEIN N-TERMINAL AMIDASE"/>
    <property type="match status" value="1"/>
</dbReference>
<sequence>MRIACLQFAPQVGDVDNNLNRADAVLSRANPRDLDLLVLPELAFSGYNFKSLQHISPYLEPTTAGITSLWARTTALKYNCVVTAGYPEKVDVAPKWPANPEYYNSAVTVNAEGETVANYRKSFLYYTDETWALEGPDGFYDGAIPGLGKVAMGICMDLNPYKFESPWNAWEFSCHVLCKEANLVILSMAWLTREDARSFSRTPKEPDMETLSYWLARLEPLIRAEGDDEIIVVLANRCGFEDDAVYAGTSAILGIQSGEVKVYGILGRGERELLVVDTTQSPQAKLISQPSAAASERQSIESNQSANQKLPSEVTQPIPTSSARSPTANPSVSVGTPSPKSLSTSPPTPSAMNIMDDLVPPLSPVNPIETSSFFSKPGNSEGDRHRGSLVSSIAKLGSPSFNMRPPSPTSQNSSQNYQTDPVDPSLVNPELAQQYQATTQSSEVDNPLPSNQFPPQSAFAIPKLFDGRVSRKSLDLGCPTHTPRPKSAFW</sequence>
<dbReference type="GO" id="GO:0008418">
    <property type="term" value="F:protein-N-terminal asparagine amidohydrolase activity"/>
    <property type="evidence" value="ECO:0007669"/>
    <property type="project" value="InterPro"/>
</dbReference>
<keyword evidence="4" id="KW-1185">Reference proteome</keyword>
<dbReference type="PANTHER" id="PTHR11750">
    <property type="entry name" value="PROTEIN N-TERMINAL AMIDASE"/>
    <property type="match status" value="1"/>
</dbReference>
<dbReference type="CDD" id="cd07566">
    <property type="entry name" value="ScNTA1_like"/>
    <property type="match status" value="1"/>
</dbReference>
<evidence type="ECO:0000313" key="4">
    <source>
        <dbReference type="Proteomes" id="UP000178912"/>
    </source>
</evidence>
<dbReference type="EMBL" id="FJUX01000057">
    <property type="protein sequence ID" value="CZT02728.1"/>
    <property type="molecule type" value="Genomic_DNA"/>
</dbReference>
<dbReference type="OrthoDB" id="201515at2759"/>
<gene>
    <name evidence="3" type="ORF">RAG0_09746</name>
</gene>
<evidence type="ECO:0000256" key="1">
    <source>
        <dbReference type="SAM" id="MobiDB-lite"/>
    </source>
</evidence>
<feature type="compositionally biased region" description="Low complexity" evidence="1">
    <location>
        <begin position="409"/>
        <end position="419"/>
    </location>
</feature>
<dbReference type="Pfam" id="PF00795">
    <property type="entry name" value="CN_hydrolase"/>
    <property type="match status" value="1"/>
</dbReference>
<accession>A0A1E1KWX8</accession>
<feature type="compositionally biased region" description="Polar residues" evidence="1">
    <location>
        <begin position="281"/>
        <end position="335"/>
    </location>
</feature>
<name>A0A1E1KWX8_9HELO</name>
<dbReference type="PROSITE" id="PS50263">
    <property type="entry name" value="CN_HYDROLASE"/>
    <property type="match status" value="1"/>
</dbReference>
<dbReference type="Proteomes" id="UP000178912">
    <property type="component" value="Unassembled WGS sequence"/>
</dbReference>
<feature type="compositionally biased region" description="Low complexity" evidence="1">
    <location>
        <begin position="336"/>
        <end position="345"/>
    </location>
</feature>
<organism evidence="3 4">
    <name type="scientific">Rhynchosporium agropyri</name>
    <dbReference type="NCBI Taxonomy" id="914238"/>
    <lineage>
        <taxon>Eukaryota</taxon>
        <taxon>Fungi</taxon>
        <taxon>Dikarya</taxon>
        <taxon>Ascomycota</taxon>
        <taxon>Pezizomycotina</taxon>
        <taxon>Leotiomycetes</taxon>
        <taxon>Helotiales</taxon>
        <taxon>Ploettnerulaceae</taxon>
        <taxon>Rhynchosporium</taxon>
    </lineage>
</organism>
<dbReference type="InterPro" id="IPR003010">
    <property type="entry name" value="C-N_Hydrolase"/>
</dbReference>
<feature type="domain" description="CN hydrolase" evidence="2">
    <location>
        <begin position="1"/>
        <end position="280"/>
    </location>
</feature>
<evidence type="ECO:0000313" key="3">
    <source>
        <dbReference type="EMBL" id="CZT02728.1"/>
    </source>
</evidence>
<protein>
    <submittedName>
        <fullName evidence="3">Related to amino-terminal amidase</fullName>
    </submittedName>
</protein>
<dbReference type="InterPro" id="IPR036526">
    <property type="entry name" value="C-N_Hydrolase_sf"/>
</dbReference>